<dbReference type="RefSeq" id="WP_110460696.1">
    <property type="nucleotide sequence ID" value="NZ_QKMR01000003.1"/>
</dbReference>
<dbReference type="Proteomes" id="UP000248132">
    <property type="component" value="Unassembled WGS sequence"/>
</dbReference>
<dbReference type="Pfam" id="PF09605">
    <property type="entry name" value="Trep_Strep"/>
    <property type="match status" value="1"/>
</dbReference>
<feature type="transmembrane region" description="Helical" evidence="1">
    <location>
        <begin position="122"/>
        <end position="141"/>
    </location>
</feature>
<accession>A0A318XQ50</accession>
<reference evidence="2 3" key="1">
    <citation type="submission" date="2018-06" db="EMBL/GenBank/DDBJ databases">
        <title>Genomic Encyclopedia of Type Strains, Phase I: the one thousand microbial genomes (KMG-I) project.</title>
        <authorList>
            <person name="Kyrpides N."/>
        </authorList>
    </citation>
    <scope>NUCLEOTIDE SEQUENCE [LARGE SCALE GENOMIC DNA]</scope>
    <source>
        <strain evidence="2 3">DSM 19573</strain>
    </source>
</reference>
<keyword evidence="3" id="KW-1185">Reference proteome</keyword>
<dbReference type="NCBIfam" id="TIGR02185">
    <property type="entry name" value="Trep_Strep"/>
    <property type="match status" value="1"/>
</dbReference>
<dbReference type="OrthoDB" id="9781459at2"/>
<dbReference type="AlphaFoldDB" id="A0A318XQ50"/>
<evidence type="ECO:0000256" key="1">
    <source>
        <dbReference type="SAM" id="Phobius"/>
    </source>
</evidence>
<feature type="transmembrane region" description="Helical" evidence="1">
    <location>
        <begin position="20"/>
        <end position="39"/>
    </location>
</feature>
<evidence type="ECO:0000313" key="2">
    <source>
        <dbReference type="EMBL" id="PYG89398.1"/>
    </source>
</evidence>
<evidence type="ECO:0000313" key="3">
    <source>
        <dbReference type="Proteomes" id="UP000248132"/>
    </source>
</evidence>
<comment type="caution">
    <text evidence="2">The sequence shown here is derived from an EMBL/GenBank/DDBJ whole genome shotgun (WGS) entry which is preliminary data.</text>
</comment>
<sequence>MFTNTTTTRKNSNRLAGKDLINVGIYSAIYFVIIMALAMTGYIPIMMPLLCVIGPLAGGIPFMLFLTKVKKFGMILIMSAIMGIMMALTGMGLYSLPVALVSGLVAELIWKRAKYSKASSSVLVCGFFNIWMWGNFIPLFINPDGYFSTRTEFGAGYEAALTALLPSWMSPVLLVSCFAFGILGGLLGRVLLKKHFIKAGIA</sequence>
<proteinExistence type="predicted"/>
<organism evidence="2 3">
    <name type="scientific">Ruminiclostridium sufflavum DSM 19573</name>
    <dbReference type="NCBI Taxonomy" id="1121337"/>
    <lineage>
        <taxon>Bacteria</taxon>
        <taxon>Bacillati</taxon>
        <taxon>Bacillota</taxon>
        <taxon>Clostridia</taxon>
        <taxon>Eubacteriales</taxon>
        <taxon>Oscillospiraceae</taxon>
        <taxon>Ruminiclostridium</taxon>
    </lineage>
</organism>
<feature type="transmembrane region" description="Helical" evidence="1">
    <location>
        <begin position="45"/>
        <end position="65"/>
    </location>
</feature>
<feature type="transmembrane region" description="Helical" evidence="1">
    <location>
        <begin position="172"/>
        <end position="192"/>
    </location>
</feature>
<dbReference type="EMBL" id="QKMR01000003">
    <property type="protein sequence ID" value="PYG89398.1"/>
    <property type="molecule type" value="Genomic_DNA"/>
</dbReference>
<keyword evidence="1" id="KW-0812">Transmembrane</keyword>
<protein>
    <submittedName>
        <fullName evidence="2">Energy-coupling factor transport system substrate-specific component</fullName>
    </submittedName>
</protein>
<feature type="transmembrane region" description="Helical" evidence="1">
    <location>
        <begin position="94"/>
        <end position="110"/>
    </location>
</feature>
<gene>
    <name evidence="2" type="ORF">LY28_00617</name>
</gene>
<keyword evidence="1" id="KW-1133">Transmembrane helix</keyword>
<name>A0A318XQ50_9FIRM</name>
<feature type="transmembrane region" description="Helical" evidence="1">
    <location>
        <begin position="72"/>
        <end position="88"/>
    </location>
</feature>
<dbReference type="InterPro" id="IPR011733">
    <property type="entry name" value="CHP02185_IM"/>
</dbReference>
<keyword evidence="1" id="KW-0472">Membrane</keyword>